<dbReference type="RefSeq" id="WP_284231952.1">
    <property type="nucleotide sequence ID" value="NZ_BSUL01000001.1"/>
</dbReference>
<feature type="domain" description="SseB protein N-terminal" evidence="1">
    <location>
        <begin position="11"/>
        <end position="133"/>
    </location>
</feature>
<evidence type="ECO:0000313" key="2">
    <source>
        <dbReference type="EMBL" id="GMA28630.1"/>
    </source>
</evidence>
<sequence length="260" mass="27204">MNNEPLERPDLQTALEAWAEQRDARTAYGVLRLCARGELLLDATDSTFADPANPFQPGDTLAIGEQVDNAGKRLLLAFTSNARLAAWRGTADTRSLVQPATAVVRQAATDYEGLVIDAGSAAPAILYADELRAGLTDDPAANEPILDALREQELSMDDFLALLAAAPMVFIPTIQQKDAAGEVTGISVPSASGPDGGVYGLLFTSPAEVIAWAPDVVPYATGAANVARAALQGGQAGVVVNPMGPSVPLREEQLRKLAEA</sequence>
<evidence type="ECO:0000313" key="3">
    <source>
        <dbReference type="Proteomes" id="UP001157160"/>
    </source>
</evidence>
<dbReference type="Proteomes" id="UP001157160">
    <property type="component" value="Unassembled WGS sequence"/>
</dbReference>
<proteinExistence type="predicted"/>
<dbReference type="AlphaFoldDB" id="A0AA37UFZ0"/>
<comment type="caution">
    <text evidence="2">The sequence shown here is derived from an EMBL/GenBank/DDBJ whole genome shotgun (WGS) entry which is preliminary data.</text>
</comment>
<reference evidence="2 3" key="1">
    <citation type="journal article" date="2014" name="Int. J. Syst. Evol. Microbiol.">
        <title>Complete genome sequence of Corynebacterium casei LMG S-19264T (=DSM 44701T), isolated from a smear-ripened cheese.</title>
        <authorList>
            <consortium name="US DOE Joint Genome Institute (JGI-PGF)"/>
            <person name="Walter F."/>
            <person name="Albersmeier A."/>
            <person name="Kalinowski J."/>
            <person name="Ruckert C."/>
        </authorList>
    </citation>
    <scope>NUCLEOTIDE SEQUENCE [LARGE SCALE GENOMIC DNA]</scope>
    <source>
        <strain evidence="2 3">NBRC 112289</strain>
    </source>
</reference>
<dbReference type="InterPro" id="IPR009839">
    <property type="entry name" value="SseB_N"/>
</dbReference>
<name>A0AA37UFZ0_9MICO</name>
<dbReference type="EMBL" id="BSUL01000001">
    <property type="protein sequence ID" value="GMA28630.1"/>
    <property type="molecule type" value="Genomic_DNA"/>
</dbReference>
<accession>A0AA37UFZ0</accession>
<gene>
    <name evidence="2" type="ORF">GCM10025874_18830</name>
</gene>
<keyword evidence="3" id="KW-1185">Reference proteome</keyword>
<dbReference type="Pfam" id="PF07179">
    <property type="entry name" value="SseB"/>
    <property type="match status" value="2"/>
</dbReference>
<organism evidence="2 3">
    <name type="scientific">Arenivirga flava</name>
    <dbReference type="NCBI Taxonomy" id="1930060"/>
    <lineage>
        <taxon>Bacteria</taxon>
        <taxon>Bacillati</taxon>
        <taxon>Actinomycetota</taxon>
        <taxon>Actinomycetes</taxon>
        <taxon>Micrococcales</taxon>
        <taxon>Microbacteriaceae</taxon>
        <taxon>Arenivirga</taxon>
    </lineage>
</organism>
<protein>
    <recommendedName>
        <fullName evidence="1">SseB protein N-terminal domain-containing protein</fullName>
    </recommendedName>
</protein>
<evidence type="ECO:0000259" key="1">
    <source>
        <dbReference type="Pfam" id="PF07179"/>
    </source>
</evidence>
<feature type="domain" description="SseB protein N-terminal" evidence="1">
    <location>
        <begin position="146"/>
        <end position="255"/>
    </location>
</feature>